<comment type="caution">
    <text evidence="7">The sequence shown here is derived from an EMBL/GenBank/DDBJ whole genome shotgun (WGS) entry which is preliminary data.</text>
</comment>
<dbReference type="AlphaFoldDB" id="A0A9W6G7P0"/>
<dbReference type="SUPFAM" id="SSF46689">
    <property type="entry name" value="Homeodomain-like"/>
    <property type="match status" value="1"/>
</dbReference>
<dbReference type="InterPro" id="IPR023772">
    <property type="entry name" value="DNA-bd_HTH_TetR-type_CS"/>
</dbReference>
<keyword evidence="2 4" id="KW-0238">DNA-binding</keyword>
<dbReference type="EMBL" id="BSDT01000001">
    <property type="protein sequence ID" value="GLI41753.1"/>
    <property type="molecule type" value="Genomic_DNA"/>
</dbReference>
<dbReference type="InterPro" id="IPR036271">
    <property type="entry name" value="Tet_transcr_reg_TetR-rel_C_sf"/>
</dbReference>
<dbReference type="GO" id="GO:0000976">
    <property type="term" value="F:transcription cis-regulatory region binding"/>
    <property type="evidence" value="ECO:0007669"/>
    <property type="project" value="TreeGrafter"/>
</dbReference>
<feature type="DNA-binding region" description="H-T-H motif" evidence="4">
    <location>
        <begin position="71"/>
        <end position="90"/>
    </location>
</feature>
<dbReference type="PANTHER" id="PTHR30055:SF148">
    <property type="entry name" value="TETR-FAMILY TRANSCRIPTIONAL REGULATOR"/>
    <property type="match status" value="1"/>
</dbReference>
<evidence type="ECO:0000256" key="3">
    <source>
        <dbReference type="ARBA" id="ARBA00023163"/>
    </source>
</evidence>
<keyword evidence="1" id="KW-0805">Transcription regulation</keyword>
<dbReference type="InterPro" id="IPR001647">
    <property type="entry name" value="HTH_TetR"/>
</dbReference>
<dbReference type="Gene3D" id="1.10.357.10">
    <property type="entry name" value="Tetracycline Repressor, domain 2"/>
    <property type="match status" value="1"/>
</dbReference>
<keyword evidence="8" id="KW-1185">Reference proteome</keyword>
<accession>A0A9W6G7P0</accession>
<protein>
    <recommendedName>
        <fullName evidence="6">HTH tetR-type domain-containing protein</fullName>
    </recommendedName>
</protein>
<name>A0A9W6G7P0_9ACTN</name>
<sequence length="236" mass="25971">MPPELSETPTVPDRADRDGAQHLGAAADGAPDGPATPAPAKGRPRSEAVSQAILEAVLDLIAEHESINDVSIEAVAERSGVSKASIYRRWSSKEEIVAAAIECIKAPLPAEMPRTSLRDDLVHLGHSMIRTYDDRETKVLKCMMLAMKDPEYKRHHDRLVERRRKFVRDTFAYWAERGQVRPDLDLHLAVAMVVSPMLTIYVYGQYAELRSPDTVERIVDSLLAGIGAGHSPAAAE</sequence>
<dbReference type="PROSITE" id="PS01081">
    <property type="entry name" value="HTH_TETR_1"/>
    <property type="match status" value="1"/>
</dbReference>
<dbReference type="Pfam" id="PF16859">
    <property type="entry name" value="TetR_C_11"/>
    <property type="match status" value="1"/>
</dbReference>
<organism evidence="7 8">
    <name type="scientific">Glycomyces algeriensis</name>
    <dbReference type="NCBI Taxonomy" id="256037"/>
    <lineage>
        <taxon>Bacteria</taxon>
        <taxon>Bacillati</taxon>
        <taxon>Actinomycetota</taxon>
        <taxon>Actinomycetes</taxon>
        <taxon>Glycomycetales</taxon>
        <taxon>Glycomycetaceae</taxon>
        <taxon>Glycomyces</taxon>
    </lineage>
</organism>
<dbReference type="PROSITE" id="PS50977">
    <property type="entry name" value="HTH_TETR_2"/>
    <property type="match status" value="1"/>
</dbReference>
<reference evidence="7" key="1">
    <citation type="submission" date="2022-12" db="EMBL/GenBank/DDBJ databases">
        <title>Reference genome sequencing for broad-spectrum identification of bacterial and archaeal isolates by mass spectrometry.</title>
        <authorList>
            <person name="Sekiguchi Y."/>
            <person name="Tourlousse D.M."/>
        </authorList>
    </citation>
    <scope>NUCLEOTIDE SEQUENCE</scope>
    <source>
        <strain evidence="7">LLR39Z86</strain>
    </source>
</reference>
<dbReference type="SUPFAM" id="SSF48498">
    <property type="entry name" value="Tetracyclin repressor-like, C-terminal domain"/>
    <property type="match status" value="1"/>
</dbReference>
<proteinExistence type="predicted"/>
<feature type="region of interest" description="Disordered" evidence="5">
    <location>
        <begin position="1"/>
        <end position="47"/>
    </location>
</feature>
<evidence type="ECO:0000256" key="4">
    <source>
        <dbReference type="PROSITE-ProRule" id="PRU00335"/>
    </source>
</evidence>
<evidence type="ECO:0000256" key="2">
    <source>
        <dbReference type="ARBA" id="ARBA00023125"/>
    </source>
</evidence>
<dbReference type="Pfam" id="PF00440">
    <property type="entry name" value="TetR_N"/>
    <property type="match status" value="1"/>
</dbReference>
<evidence type="ECO:0000313" key="7">
    <source>
        <dbReference type="EMBL" id="GLI41753.1"/>
    </source>
</evidence>
<evidence type="ECO:0000256" key="5">
    <source>
        <dbReference type="SAM" id="MobiDB-lite"/>
    </source>
</evidence>
<dbReference type="GO" id="GO:0003700">
    <property type="term" value="F:DNA-binding transcription factor activity"/>
    <property type="evidence" value="ECO:0007669"/>
    <property type="project" value="TreeGrafter"/>
</dbReference>
<evidence type="ECO:0000256" key="1">
    <source>
        <dbReference type="ARBA" id="ARBA00023015"/>
    </source>
</evidence>
<evidence type="ECO:0000313" key="8">
    <source>
        <dbReference type="Proteomes" id="UP001144313"/>
    </source>
</evidence>
<dbReference type="InterPro" id="IPR009057">
    <property type="entry name" value="Homeodomain-like_sf"/>
</dbReference>
<keyword evidence="3" id="KW-0804">Transcription</keyword>
<gene>
    <name evidence="7" type="ORF">GALLR39Z86_16030</name>
</gene>
<dbReference type="PANTHER" id="PTHR30055">
    <property type="entry name" value="HTH-TYPE TRANSCRIPTIONAL REGULATOR RUTR"/>
    <property type="match status" value="1"/>
</dbReference>
<evidence type="ECO:0000259" key="6">
    <source>
        <dbReference type="PROSITE" id="PS50977"/>
    </source>
</evidence>
<dbReference type="InterPro" id="IPR011075">
    <property type="entry name" value="TetR_C"/>
</dbReference>
<feature type="compositionally biased region" description="Low complexity" evidence="5">
    <location>
        <begin position="24"/>
        <end position="41"/>
    </location>
</feature>
<feature type="domain" description="HTH tetR-type" evidence="6">
    <location>
        <begin position="47"/>
        <end position="108"/>
    </location>
</feature>
<dbReference type="Proteomes" id="UP001144313">
    <property type="component" value="Unassembled WGS sequence"/>
</dbReference>
<dbReference type="RefSeq" id="WP_270115286.1">
    <property type="nucleotide sequence ID" value="NZ_BAAAOL010000003.1"/>
</dbReference>
<dbReference type="InterPro" id="IPR050109">
    <property type="entry name" value="HTH-type_TetR-like_transc_reg"/>
</dbReference>
<dbReference type="Gene3D" id="1.10.10.60">
    <property type="entry name" value="Homeodomain-like"/>
    <property type="match status" value="1"/>
</dbReference>